<evidence type="ECO:0000313" key="3">
    <source>
        <dbReference type="Proteomes" id="UP000664521"/>
    </source>
</evidence>
<accession>A0A8H3FIT4</accession>
<evidence type="ECO:0000313" key="2">
    <source>
        <dbReference type="EMBL" id="CAF9923567.1"/>
    </source>
</evidence>
<keyword evidence="1" id="KW-0732">Signal</keyword>
<comment type="caution">
    <text evidence="2">The sequence shown here is derived from an EMBL/GenBank/DDBJ whole genome shotgun (WGS) entry which is preliminary data.</text>
</comment>
<dbReference type="Proteomes" id="UP000664521">
    <property type="component" value="Unassembled WGS sequence"/>
</dbReference>
<organism evidence="2 3">
    <name type="scientific">Heterodermia speciosa</name>
    <dbReference type="NCBI Taxonomy" id="116794"/>
    <lineage>
        <taxon>Eukaryota</taxon>
        <taxon>Fungi</taxon>
        <taxon>Dikarya</taxon>
        <taxon>Ascomycota</taxon>
        <taxon>Pezizomycotina</taxon>
        <taxon>Lecanoromycetes</taxon>
        <taxon>OSLEUM clade</taxon>
        <taxon>Lecanoromycetidae</taxon>
        <taxon>Caliciales</taxon>
        <taxon>Physciaceae</taxon>
        <taxon>Heterodermia</taxon>
    </lineage>
</organism>
<protein>
    <submittedName>
        <fullName evidence="2">Uncharacterized protein</fullName>
    </submittedName>
</protein>
<evidence type="ECO:0000256" key="1">
    <source>
        <dbReference type="SAM" id="SignalP"/>
    </source>
</evidence>
<keyword evidence="3" id="KW-1185">Reference proteome</keyword>
<feature type="signal peptide" evidence="1">
    <location>
        <begin position="1"/>
        <end position="18"/>
    </location>
</feature>
<dbReference type="OrthoDB" id="10497781at2759"/>
<reference evidence="2" key="1">
    <citation type="submission" date="2021-03" db="EMBL/GenBank/DDBJ databases">
        <authorList>
            <person name="Tagirdzhanova G."/>
        </authorList>
    </citation>
    <scope>NUCLEOTIDE SEQUENCE</scope>
</reference>
<sequence length="258" mass="27984">MLYKLITALMLVAAVANAEVQTHPSCNADNCLRALRRNQPKASSFCASYPRAKETEAAAPAACSTGQVVVNPSFYGPPPIPQPQLSPWVIGHDSGSPGCVFNPSSYDDAARDQYFADPASIKCAFPKTGGQDHVSQEIFNMCPNLLYTLTYHVACDYLAYDYHSNEAREATSIAVYFDGRQIQSKHLCPTCEANNLSCSDTIYTVIKENLFGPASGHGTLTFEISQDAVDIPSFPLLLDIVYLEGQGYDGPPFNPLQG</sequence>
<dbReference type="AlphaFoldDB" id="A0A8H3FIT4"/>
<name>A0A8H3FIT4_9LECA</name>
<dbReference type="EMBL" id="CAJPDS010000033">
    <property type="protein sequence ID" value="CAF9923567.1"/>
    <property type="molecule type" value="Genomic_DNA"/>
</dbReference>
<gene>
    <name evidence="2" type="ORF">HETSPECPRED_005366</name>
</gene>
<feature type="chain" id="PRO_5034866754" evidence="1">
    <location>
        <begin position="19"/>
        <end position="258"/>
    </location>
</feature>
<proteinExistence type="predicted"/>